<dbReference type="AlphaFoldDB" id="A0A512RSH0"/>
<dbReference type="RefSeq" id="WP_146867261.1">
    <property type="nucleotide sequence ID" value="NZ_BKAU01000007.1"/>
</dbReference>
<keyword evidence="2" id="KW-1185">Reference proteome</keyword>
<proteinExistence type="predicted"/>
<dbReference type="Proteomes" id="UP000321436">
    <property type="component" value="Unassembled WGS sequence"/>
</dbReference>
<accession>A0A512RSH0</accession>
<evidence type="ECO:0000313" key="2">
    <source>
        <dbReference type="Proteomes" id="UP000321436"/>
    </source>
</evidence>
<dbReference type="EMBL" id="BKAU01000007">
    <property type="protein sequence ID" value="GEP98645.1"/>
    <property type="molecule type" value="Genomic_DNA"/>
</dbReference>
<gene>
    <name evidence="1" type="ORF">CCY01nite_49050</name>
</gene>
<sequence>MKDLILKIDLGRAWPGDLNTLPPSCKGFATARPIEPGLSLCTIRLRTPQSLSLHFDKQPGSDLLFCRYDMEVPAFVTHTADHPVKQSFGNGTSCRQLIIVMTPSWMTANLGLLATPEGRMTQAYNAGLAWFTYQDKNQHARKLFQRITAPSLENVIYKGMVLELFSFTWSHLTLQKRPDTYANKIA</sequence>
<evidence type="ECO:0000313" key="1">
    <source>
        <dbReference type="EMBL" id="GEP98645.1"/>
    </source>
</evidence>
<protein>
    <submittedName>
        <fullName evidence="1">Uncharacterized protein</fullName>
    </submittedName>
</protein>
<comment type="caution">
    <text evidence="1">The sequence shown here is derived from an EMBL/GenBank/DDBJ whole genome shotgun (WGS) entry which is preliminary data.</text>
</comment>
<organism evidence="1 2">
    <name type="scientific">Chitinophaga cymbidii</name>
    <dbReference type="NCBI Taxonomy" id="1096750"/>
    <lineage>
        <taxon>Bacteria</taxon>
        <taxon>Pseudomonadati</taxon>
        <taxon>Bacteroidota</taxon>
        <taxon>Chitinophagia</taxon>
        <taxon>Chitinophagales</taxon>
        <taxon>Chitinophagaceae</taxon>
        <taxon>Chitinophaga</taxon>
    </lineage>
</organism>
<reference evidence="1 2" key="1">
    <citation type="submission" date="2019-07" db="EMBL/GenBank/DDBJ databases">
        <title>Whole genome shotgun sequence of Chitinophaga cymbidii NBRC 109752.</title>
        <authorList>
            <person name="Hosoyama A."/>
            <person name="Uohara A."/>
            <person name="Ohji S."/>
            <person name="Ichikawa N."/>
        </authorList>
    </citation>
    <scope>NUCLEOTIDE SEQUENCE [LARGE SCALE GENOMIC DNA]</scope>
    <source>
        <strain evidence="1 2">NBRC 109752</strain>
    </source>
</reference>
<name>A0A512RSH0_9BACT</name>